<dbReference type="AlphaFoldDB" id="A0A1G9TIR1"/>
<keyword evidence="3" id="KW-1185">Reference proteome</keyword>
<feature type="signal peptide" evidence="1">
    <location>
        <begin position="1"/>
        <end position="20"/>
    </location>
</feature>
<evidence type="ECO:0000313" key="2">
    <source>
        <dbReference type="EMBL" id="SDM47540.1"/>
    </source>
</evidence>
<name>A0A1G9TIR1_9FIRM</name>
<dbReference type="RefSeq" id="WP_143423096.1">
    <property type="nucleotide sequence ID" value="NZ_FNGO01000040.1"/>
</dbReference>
<organism evidence="2 3">
    <name type="scientific">Halarsenatibacter silvermanii</name>
    <dbReference type="NCBI Taxonomy" id="321763"/>
    <lineage>
        <taxon>Bacteria</taxon>
        <taxon>Bacillati</taxon>
        <taxon>Bacillota</taxon>
        <taxon>Clostridia</taxon>
        <taxon>Halanaerobiales</taxon>
        <taxon>Halarsenatibacteraceae</taxon>
        <taxon>Halarsenatibacter</taxon>
    </lineage>
</organism>
<dbReference type="EMBL" id="FNGO01000040">
    <property type="protein sequence ID" value="SDM47540.1"/>
    <property type="molecule type" value="Genomic_DNA"/>
</dbReference>
<sequence>MKSRYIAAGILIMVMVISLAASVSAEATRVAVIGFESEDSDWTDDEDREIELLEEIAWQFNDKLAETDDYAVLNRDKMLDVLEETRFSQGKRPSHSIINQLRNQIDADLFAYGTLKEINVKEVDRFKLGPVKLSEVTVTVDLGLEMIGAGSGRVENSYTGSGEVDESGVEFDDDDQIYTLSDDILERAVEKAVDNLIENMGEESPPAAPAEKTVEAEVTAIIGDRLVVNKGEEDGLEVGQSGKIVRFENDSRKDIGEIEVTEVDRESAFLETIYLNREPESGDKAIITFEENVRDERSFRRPLKNLVL</sequence>
<evidence type="ECO:0000256" key="1">
    <source>
        <dbReference type="SAM" id="SignalP"/>
    </source>
</evidence>
<dbReference type="Proteomes" id="UP000199476">
    <property type="component" value="Unassembled WGS sequence"/>
</dbReference>
<keyword evidence="1" id="KW-0732">Signal</keyword>
<proteinExistence type="predicted"/>
<gene>
    <name evidence="2" type="ORF">SAMN04488692_14010</name>
</gene>
<dbReference type="Gene3D" id="3.40.50.10610">
    <property type="entry name" value="ABC-type transport auxiliary lipoprotein component"/>
    <property type="match status" value="1"/>
</dbReference>
<reference evidence="2 3" key="1">
    <citation type="submission" date="2016-10" db="EMBL/GenBank/DDBJ databases">
        <authorList>
            <person name="de Groot N.N."/>
        </authorList>
    </citation>
    <scope>NUCLEOTIDE SEQUENCE [LARGE SCALE GENOMIC DNA]</scope>
    <source>
        <strain evidence="2 3">SLAS-1</strain>
    </source>
</reference>
<evidence type="ECO:0008006" key="4">
    <source>
        <dbReference type="Google" id="ProtNLM"/>
    </source>
</evidence>
<accession>A0A1G9TIR1</accession>
<evidence type="ECO:0000313" key="3">
    <source>
        <dbReference type="Proteomes" id="UP000199476"/>
    </source>
</evidence>
<protein>
    <recommendedName>
        <fullName evidence="4">Curli production assembly/transport component CsgG</fullName>
    </recommendedName>
</protein>
<feature type="chain" id="PRO_5011673022" description="Curli production assembly/transport component CsgG" evidence="1">
    <location>
        <begin position="21"/>
        <end position="308"/>
    </location>
</feature>